<proteinExistence type="predicted"/>
<gene>
    <name evidence="3" type="ORF">PPSIR1_19234</name>
</gene>
<dbReference type="STRING" id="391625.PPSIR1_19234"/>
<evidence type="ECO:0000259" key="2">
    <source>
        <dbReference type="Pfam" id="PF12770"/>
    </source>
</evidence>
<dbReference type="AlphaFoldDB" id="A6G812"/>
<accession>A6G812</accession>
<dbReference type="InterPro" id="IPR024983">
    <property type="entry name" value="CHAT_dom"/>
</dbReference>
<dbReference type="OrthoDB" id="5494324at2"/>
<sequence>MTMTIDFDELQATREPLVLYVGAQLAREAGLPSRRELAVALTHALPRQLSTARARELRELAEVGELPDAFTELERELTPARFGREVERSMQAPRSELPPLARAVARLAPRLRGVVTPNLDRVLERAFESRLVPHLRPSTALLSRRNWLLKINGTLPERGSWVLTREQHARVRVRDPSYANVLRALFMAHPVLFVGTTAEDSIFEEVVGYVRDLAEGSPPRHWALLPEAELDRATSIKLDEAGIAAIPCETPADTLAALRALEPGASAQPVAAAVPRRAPPPRGPLRILFVSANPGDQDPLCTEREQAAIQRAIQVSRERDRIELTCRVAASFADLSRALLEGAYEIVHIAGHGEPLGIILDEGGSMRVPMAELGSLFDEYSGPAGALRCVVLNACWSESASEAIGTVPTVITMRGPVDDGAALAYAEGFYEALGAGRDFAAAHREGSRRGRLRAPRGSAPQLVQRG</sequence>
<organism evidence="3 4">
    <name type="scientific">Plesiocystis pacifica SIR-1</name>
    <dbReference type="NCBI Taxonomy" id="391625"/>
    <lineage>
        <taxon>Bacteria</taxon>
        <taxon>Pseudomonadati</taxon>
        <taxon>Myxococcota</taxon>
        <taxon>Polyangia</taxon>
        <taxon>Nannocystales</taxon>
        <taxon>Nannocystaceae</taxon>
        <taxon>Plesiocystis</taxon>
    </lineage>
</organism>
<dbReference type="EMBL" id="ABCS01000037">
    <property type="protein sequence ID" value="EDM77974.1"/>
    <property type="molecule type" value="Genomic_DNA"/>
</dbReference>
<comment type="caution">
    <text evidence="3">The sequence shown here is derived from an EMBL/GenBank/DDBJ whole genome shotgun (WGS) entry which is preliminary data.</text>
</comment>
<name>A6G812_9BACT</name>
<reference evidence="3 4" key="1">
    <citation type="submission" date="2007-06" db="EMBL/GenBank/DDBJ databases">
        <authorList>
            <person name="Shimkets L."/>
            <person name="Ferriera S."/>
            <person name="Johnson J."/>
            <person name="Kravitz S."/>
            <person name="Beeson K."/>
            <person name="Sutton G."/>
            <person name="Rogers Y.-H."/>
            <person name="Friedman R."/>
            <person name="Frazier M."/>
            <person name="Venter J.C."/>
        </authorList>
    </citation>
    <scope>NUCLEOTIDE SEQUENCE [LARGE SCALE GENOMIC DNA]</scope>
    <source>
        <strain evidence="3 4">SIR-1</strain>
    </source>
</reference>
<protein>
    <recommendedName>
        <fullName evidence="2">CHAT domain-containing protein</fullName>
    </recommendedName>
</protein>
<keyword evidence="4" id="KW-1185">Reference proteome</keyword>
<feature type="domain" description="CHAT" evidence="2">
    <location>
        <begin position="272"/>
        <end position="446"/>
    </location>
</feature>
<evidence type="ECO:0000313" key="3">
    <source>
        <dbReference type="EMBL" id="EDM77974.1"/>
    </source>
</evidence>
<dbReference type="eggNOG" id="COG1672">
    <property type="taxonomic scope" value="Bacteria"/>
</dbReference>
<dbReference type="Proteomes" id="UP000005801">
    <property type="component" value="Unassembled WGS sequence"/>
</dbReference>
<dbReference type="Pfam" id="PF12770">
    <property type="entry name" value="CHAT"/>
    <property type="match status" value="1"/>
</dbReference>
<evidence type="ECO:0000313" key="4">
    <source>
        <dbReference type="Proteomes" id="UP000005801"/>
    </source>
</evidence>
<feature type="region of interest" description="Disordered" evidence="1">
    <location>
        <begin position="445"/>
        <end position="466"/>
    </location>
</feature>
<evidence type="ECO:0000256" key="1">
    <source>
        <dbReference type="SAM" id="MobiDB-lite"/>
    </source>
</evidence>
<dbReference type="eggNOG" id="COG0846">
    <property type="taxonomic scope" value="Bacteria"/>
</dbReference>
<dbReference type="Pfam" id="PF13289">
    <property type="entry name" value="SIR2_2"/>
    <property type="match status" value="1"/>
</dbReference>
<dbReference type="RefSeq" id="WP_006972857.1">
    <property type="nucleotide sequence ID" value="NZ_ABCS01000037.1"/>
</dbReference>